<keyword evidence="13" id="KW-0472">Membrane</keyword>
<evidence type="ECO:0000256" key="12">
    <source>
        <dbReference type="ARBA" id="ARBA00023034"/>
    </source>
</evidence>
<feature type="region of interest" description="Disordered" evidence="19">
    <location>
        <begin position="463"/>
        <end position="493"/>
    </location>
</feature>
<dbReference type="Gene3D" id="3.30.1490.20">
    <property type="entry name" value="ATP-grasp fold, A domain"/>
    <property type="match status" value="1"/>
</dbReference>
<dbReference type="InterPro" id="IPR013815">
    <property type="entry name" value="ATP_grasp_subdomain_1"/>
</dbReference>
<dbReference type="SUPFAM" id="SSF56059">
    <property type="entry name" value="Glutathione synthetase ATP-binding domain-like"/>
    <property type="match status" value="1"/>
</dbReference>
<dbReference type="InterPro" id="IPR020560">
    <property type="entry name" value="PRibGlycinamide_synth_C-dom"/>
</dbReference>
<evidence type="ECO:0000256" key="16">
    <source>
        <dbReference type="ARBA" id="ARBA00042864"/>
    </source>
</evidence>
<dbReference type="InterPro" id="IPR011054">
    <property type="entry name" value="Rudment_hybrid_motif"/>
</dbReference>
<dbReference type="InterPro" id="IPR020561">
    <property type="entry name" value="PRibGlycinamid_synth_ATP-grasp"/>
</dbReference>
<dbReference type="PANTHER" id="PTHR43472">
    <property type="entry name" value="PHOSPHORIBOSYLAMINE--GLYCINE LIGASE"/>
    <property type="match status" value="1"/>
</dbReference>
<dbReference type="InterPro" id="IPR000115">
    <property type="entry name" value="PRibGlycinamide_synth"/>
</dbReference>
<dbReference type="Pfam" id="PF02843">
    <property type="entry name" value="GARS_C"/>
    <property type="match status" value="1"/>
</dbReference>
<dbReference type="InterPro" id="IPR020559">
    <property type="entry name" value="PRibGlycinamide_synth_CS"/>
</dbReference>
<evidence type="ECO:0000256" key="11">
    <source>
        <dbReference type="ARBA" id="ARBA00022989"/>
    </source>
</evidence>
<dbReference type="AlphaFoldDB" id="A0A5P1E5F4"/>
<dbReference type="Gene3D" id="3.30.470.20">
    <property type="entry name" value="ATP-grasp fold, B domain"/>
    <property type="match status" value="1"/>
</dbReference>
<keyword evidence="7 18" id="KW-0547">Nucleotide-binding</keyword>
<comment type="similarity">
    <text evidence="3">Belongs to the PC-esterase family. TBL subfamily.</text>
</comment>
<sequence>MTLEEAYEAIDSMLVNDAFGSAGSRVVVEEFLEGEEASFFALVDGENALPLESAQDHKRVGDGDTGPNTGGMGAYSPAPVLTRELQSVVMESIILPTVKGMAAEGCKFVGVLYAGLMIEKKSGLPKLIEYNVRFGDPECQVLMMRLESDLARVLLAACKGELNNVTLQWSPGSAMVVVMASKGYPGAYEKGSVIRNLEEAELVSPMVKIFHAGTAFDSNSNFIATGGRVLGITAKGKDIDEARDLAYDAIDVIDWPEGFFRRDIGWRALRHKEVAHHRGPPFLRTSQVLHKEFHGEPHRQLGLGSFLGSLLEHAGSFSLPHRPWEPPWEAAALALRPEFSLAKLVQVLAKVSRNYLFSEFTRQCLKIMVGSIVSCIMIASLFINYNPTGFNFNSIVSEQGQATVQHDLFSLVAGAPAFAPACAPAFAPALSFDDLQEVESANSSVPMDGYYDSKETDVLVPSVSVDNSGQNSSRVDGGALSSPPSKGYGKSKSKSKVCDLYTGKWVYDPAGPLYTSHTCPIIVQSQNCQGNGRPDKDYENWRWRPNQCEIPRFDGRKFLELMRGKTLAFVGDSLARNQMDSLLCILWQTEVPINRGNHQMDKWYFQSTSTTIARVWSAWLVHNTPISSSSSSSRAVNVHIDTPDSTITNFLHSFDVLLLSSGHWFSAESSYLLNNTIVGGRFSHANKAKKRKDIIKFYGMTIRTAITTIADFNYTGLTILRSYSPEHYEGGDWDTGGSCKKVNKPARKSVRSGYVNEMYKQQVENFESVVRKVKNGAKLRFMDITDMSGYRNDGHAGIYSGKKARKKKAAEDCVHWCMPGIADSWNEVLFEILKREL</sequence>
<comment type="subcellular location">
    <subcellularLocation>
        <location evidence="1">Golgi apparatus membrane</location>
        <topology evidence="1">Single-pass type II membrane protein</topology>
    </subcellularLocation>
</comment>
<comment type="pathway">
    <text evidence="2">Purine metabolism; IMP biosynthesis via de novo pathway; N(1)-(5-phospho-D-ribosyl)glycinamide from 5-phospho-alpha-D-ribose 1-diphosphate: step 2/2.</text>
</comment>
<name>A0A5P1E5F4_ASPOF</name>
<accession>A0A5P1E5F4</accession>
<dbReference type="NCBIfam" id="TIGR00877">
    <property type="entry name" value="purD"/>
    <property type="match status" value="1"/>
</dbReference>
<evidence type="ECO:0000256" key="6">
    <source>
        <dbReference type="ARBA" id="ARBA00022692"/>
    </source>
</evidence>
<comment type="catalytic activity">
    <reaction evidence="17">
        <text>5-phospho-beta-D-ribosylamine + glycine + ATP = N(1)-(5-phospho-beta-D-ribosyl)glycinamide + ADP + phosphate + H(+)</text>
        <dbReference type="Rhea" id="RHEA:17453"/>
        <dbReference type="ChEBI" id="CHEBI:15378"/>
        <dbReference type="ChEBI" id="CHEBI:30616"/>
        <dbReference type="ChEBI" id="CHEBI:43474"/>
        <dbReference type="ChEBI" id="CHEBI:57305"/>
        <dbReference type="ChEBI" id="CHEBI:58681"/>
        <dbReference type="ChEBI" id="CHEBI:143788"/>
        <dbReference type="ChEBI" id="CHEBI:456216"/>
        <dbReference type="EC" id="6.3.4.13"/>
    </reaction>
</comment>
<dbReference type="SUPFAM" id="SSF51246">
    <property type="entry name" value="Rudiment single hybrid motif"/>
    <property type="match status" value="1"/>
</dbReference>
<organism evidence="21 22">
    <name type="scientific">Asparagus officinalis</name>
    <name type="common">Garden asparagus</name>
    <dbReference type="NCBI Taxonomy" id="4686"/>
    <lineage>
        <taxon>Eukaryota</taxon>
        <taxon>Viridiplantae</taxon>
        <taxon>Streptophyta</taxon>
        <taxon>Embryophyta</taxon>
        <taxon>Tracheophyta</taxon>
        <taxon>Spermatophyta</taxon>
        <taxon>Magnoliopsida</taxon>
        <taxon>Liliopsida</taxon>
        <taxon>Asparagales</taxon>
        <taxon>Asparagaceae</taxon>
        <taxon>Asparagoideae</taxon>
        <taxon>Asparagus</taxon>
    </lineage>
</organism>
<evidence type="ECO:0000313" key="21">
    <source>
        <dbReference type="EMBL" id="ONK57699.1"/>
    </source>
</evidence>
<keyword evidence="12" id="KW-0333">Golgi apparatus</keyword>
<dbReference type="Pfam" id="PF01071">
    <property type="entry name" value="GARS_A"/>
    <property type="match status" value="1"/>
</dbReference>
<keyword evidence="11" id="KW-1133">Transmembrane helix</keyword>
<evidence type="ECO:0000256" key="14">
    <source>
        <dbReference type="ARBA" id="ARBA00038345"/>
    </source>
</evidence>
<dbReference type="GO" id="GO:0004637">
    <property type="term" value="F:phosphoribosylamine-glycine ligase activity"/>
    <property type="evidence" value="ECO:0007669"/>
    <property type="project" value="UniProtKB-EC"/>
</dbReference>
<dbReference type="PROSITE" id="PS00184">
    <property type="entry name" value="GARS"/>
    <property type="match status" value="1"/>
</dbReference>
<comment type="similarity">
    <text evidence="14">Belongs to the GARS family.</text>
</comment>
<keyword evidence="8" id="KW-0658">Purine biosynthesis</keyword>
<dbReference type="SMART" id="SM01209">
    <property type="entry name" value="GARS_A"/>
    <property type="match status" value="1"/>
</dbReference>
<protein>
    <recommendedName>
        <fullName evidence="4">phosphoribosylamine--glycine ligase</fullName>
        <ecNumber evidence="4">6.3.4.13</ecNumber>
    </recommendedName>
    <alternativeName>
        <fullName evidence="15">Glycinamide ribonucleotide synthetase</fullName>
    </alternativeName>
    <alternativeName>
        <fullName evidence="16">Phosphoribosylglycinamide synthetase</fullName>
    </alternativeName>
</protein>
<reference evidence="22" key="1">
    <citation type="journal article" date="2017" name="Nat. Commun.">
        <title>The asparagus genome sheds light on the origin and evolution of a young Y chromosome.</title>
        <authorList>
            <person name="Harkess A."/>
            <person name="Zhou J."/>
            <person name="Xu C."/>
            <person name="Bowers J.E."/>
            <person name="Van der Hulst R."/>
            <person name="Ayyampalayam S."/>
            <person name="Mercati F."/>
            <person name="Riccardi P."/>
            <person name="McKain M.R."/>
            <person name="Kakrana A."/>
            <person name="Tang H."/>
            <person name="Ray J."/>
            <person name="Groenendijk J."/>
            <person name="Arikit S."/>
            <person name="Mathioni S.M."/>
            <person name="Nakano M."/>
            <person name="Shan H."/>
            <person name="Telgmann-Rauber A."/>
            <person name="Kanno A."/>
            <person name="Yue Z."/>
            <person name="Chen H."/>
            <person name="Li W."/>
            <person name="Chen Y."/>
            <person name="Xu X."/>
            <person name="Zhang Y."/>
            <person name="Luo S."/>
            <person name="Chen H."/>
            <person name="Gao J."/>
            <person name="Mao Z."/>
            <person name="Pires J.C."/>
            <person name="Luo M."/>
            <person name="Kudrna D."/>
            <person name="Wing R.A."/>
            <person name="Meyers B.C."/>
            <person name="Yi K."/>
            <person name="Kong H."/>
            <person name="Lavrijsen P."/>
            <person name="Sunseri F."/>
            <person name="Falavigna A."/>
            <person name="Ye Y."/>
            <person name="Leebens-Mack J.H."/>
            <person name="Chen G."/>
        </authorList>
    </citation>
    <scope>NUCLEOTIDE SEQUENCE [LARGE SCALE GENOMIC DNA]</scope>
    <source>
        <strain evidence="22">cv. DH0086</strain>
    </source>
</reference>
<keyword evidence="6" id="KW-0812">Transmembrane</keyword>
<dbReference type="SMART" id="SM01210">
    <property type="entry name" value="GARS_C"/>
    <property type="match status" value="1"/>
</dbReference>
<evidence type="ECO:0000256" key="4">
    <source>
        <dbReference type="ARBA" id="ARBA00013255"/>
    </source>
</evidence>
<dbReference type="Gene3D" id="3.90.600.10">
    <property type="entry name" value="Phosphoribosylglycinamide synthetase, C-terminal domain"/>
    <property type="match status" value="1"/>
</dbReference>
<evidence type="ECO:0000313" key="22">
    <source>
        <dbReference type="Proteomes" id="UP000243459"/>
    </source>
</evidence>
<dbReference type="PROSITE" id="PS50975">
    <property type="entry name" value="ATP_GRASP"/>
    <property type="match status" value="1"/>
</dbReference>
<evidence type="ECO:0000256" key="17">
    <source>
        <dbReference type="ARBA" id="ARBA00047843"/>
    </source>
</evidence>
<dbReference type="InterPro" id="IPR025846">
    <property type="entry name" value="TBL_N"/>
</dbReference>
<evidence type="ECO:0000256" key="1">
    <source>
        <dbReference type="ARBA" id="ARBA00004323"/>
    </source>
</evidence>
<dbReference type="GO" id="GO:0046872">
    <property type="term" value="F:metal ion binding"/>
    <property type="evidence" value="ECO:0007669"/>
    <property type="project" value="InterPro"/>
</dbReference>
<evidence type="ECO:0000256" key="3">
    <source>
        <dbReference type="ARBA" id="ARBA00007727"/>
    </source>
</evidence>
<evidence type="ECO:0000256" key="8">
    <source>
        <dbReference type="ARBA" id="ARBA00022755"/>
    </source>
</evidence>
<dbReference type="EC" id="6.3.4.13" evidence="4"/>
<dbReference type="GO" id="GO:0006189">
    <property type="term" value="P:'de novo' IMP biosynthetic process"/>
    <property type="evidence" value="ECO:0007669"/>
    <property type="project" value="UniProtKB-UniPathway"/>
</dbReference>
<dbReference type="GO" id="GO:0009113">
    <property type="term" value="P:purine nucleobase biosynthetic process"/>
    <property type="evidence" value="ECO:0007669"/>
    <property type="project" value="InterPro"/>
</dbReference>
<dbReference type="InterPro" id="IPR037123">
    <property type="entry name" value="PRibGlycinamide_synth_C_sf"/>
</dbReference>
<dbReference type="EMBL" id="CM007389">
    <property type="protein sequence ID" value="ONK57699.1"/>
    <property type="molecule type" value="Genomic_DNA"/>
</dbReference>
<dbReference type="InterPro" id="IPR011761">
    <property type="entry name" value="ATP-grasp"/>
</dbReference>
<feature type="compositionally biased region" description="Polar residues" evidence="19">
    <location>
        <begin position="464"/>
        <end position="474"/>
    </location>
</feature>
<dbReference type="Pfam" id="PF13839">
    <property type="entry name" value="PC-Esterase"/>
    <property type="match status" value="1"/>
</dbReference>
<dbReference type="GO" id="GO:0000139">
    <property type="term" value="C:Golgi membrane"/>
    <property type="evidence" value="ECO:0007669"/>
    <property type="project" value="UniProtKB-SubCell"/>
</dbReference>
<feature type="domain" description="ATP-grasp" evidence="20">
    <location>
        <begin position="24"/>
        <end position="159"/>
    </location>
</feature>
<keyword evidence="5" id="KW-0436">Ligase</keyword>
<evidence type="ECO:0000256" key="5">
    <source>
        <dbReference type="ARBA" id="ARBA00022598"/>
    </source>
</evidence>
<evidence type="ECO:0000256" key="19">
    <source>
        <dbReference type="SAM" id="MobiDB-lite"/>
    </source>
</evidence>
<proteinExistence type="inferred from homology"/>
<dbReference type="GO" id="GO:1990538">
    <property type="term" value="F:xylan O-acetyltransferase activity"/>
    <property type="evidence" value="ECO:0007669"/>
    <property type="project" value="UniProtKB-ARBA"/>
</dbReference>
<keyword evidence="10" id="KW-0735">Signal-anchor</keyword>
<evidence type="ECO:0000256" key="7">
    <source>
        <dbReference type="ARBA" id="ARBA00022741"/>
    </source>
</evidence>
<evidence type="ECO:0000256" key="15">
    <source>
        <dbReference type="ARBA" id="ARBA00042242"/>
    </source>
</evidence>
<evidence type="ECO:0000256" key="13">
    <source>
        <dbReference type="ARBA" id="ARBA00023136"/>
    </source>
</evidence>
<evidence type="ECO:0000256" key="10">
    <source>
        <dbReference type="ARBA" id="ARBA00022968"/>
    </source>
</evidence>
<evidence type="ECO:0000259" key="20">
    <source>
        <dbReference type="PROSITE" id="PS50975"/>
    </source>
</evidence>
<evidence type="ECO:0000256" key="18">
    <source>
        <dbReference type="PROSITE-ProRule" id="PRU00409"/>
    </source>
</evidence>
<evidence type="ECO:0000256" key="9">
    <source>
        <dbReference type="ARBA" id="ARBA00022840"/>
    </source>
</evidence>
<dbReference type="GO" id="GO:0005524">
    <property type="term" value="F:ATP binding"/>
    <property type="evidence" value="ECO:0007669"/>
    <property type="project" value="UniProtKB-UniRule"/>
</dbReference>
<evidence type="ECO:0000256" key="2">
    <source>
        <dbReference type="ARBA" id="ARBA00005174"/>
    </source>
</evidence>
<keyword evidence="9 18" id="KW-0067">ATP-binding</keyword>
<dbReference type="Proteomes" id="UP000243459">
    <property type="component" value="Chromosome 9"/>
</dbReference>
<dbReference type="PANTHER" id="PTHR43472:SF1">
    <property type="entry name" value="PHOSPHORIBOSYLAMINE--GLYCINE LIGASE, CHLOROPLASTIC"/>
    <property type="match status" value="1"/>
</dbReference>
<dbReference type="Gramene" id="ONK57699">
    <property type="protein sequence ID" value="ONK57699"/>
    <property type="gene ID" value="A4U43_C09F3180"/>
</dbReference>
<dbReference type="FunFam" id="3.30.470.20:FF:000031">
    <property type="entry name" value="Phosphoribosylamine--glycine ligase"/>
    <property type="match status" value="1"/>
</dbReference>
<dbReference type="InterPro" id="IPR026057">
    <property type="entry name" value="TBL_C"/>
</dbReference>
<dbReference type="Pfam" id="PF14416">
    <property type="entry name" value="PMR5N"/>
    <property type="match status" value="1"/>
</dbReference>
<dbReference type="FunFam" id="3.90.600.10:FF:000001">
    <property type="entry name" value="Trifunctional purine biosynthetic protein adenosine-3"/>
    <property type="match status" value="1"/>
</dbReference>
<dbReference type="UniPathway" id="UPA00074">
    <property type="reaction ID" value="UER00125"/>
</dbReference>
<keyword evidence="22" id="KW-1185">Reference proteome</keyword>
<gene>
    <name evidence="21" type="ORF">A4U43_C09F3180</name>
</gene>